<name>A0A369LCE6_9ACTN</name>
<organism evidence="1 2">
    <name type="scientific">Slackia isoflavoniconvertens</name>
    <dbReference type="NCBI Taxonomy" id="572010"/>
    <lineage>
        <taxon>Bacteria</taxon>
        <taxon>Bacillati</taxon>
        <taxon>Actinomycetota</taxon>
        <taxon>Coriobacteriia</taxon>
        <taxon>Eggerthellales</taxon>
        <taxon>Eggerthellaceae</taxon>
        <taxon>Slackia</taxon>
    </lineage>
</organism>
<evidence type="ECO:0000313" key="1">
    <source>
        <dbReference type="EMBL" id="RDB56389.1"/>
    </source>
</evidence>
<reference evidence="1 2" key="1">
    <citation type="journal article" date="2018" name="Elife">
        <title>Discovery and characterization of a prevalent human gut bacterial enzyme sufficient for the inactivation of a family of plant toxins.</title>
        <authorList>
            <person name="Koppel N."/>
            <person name="Bisanz J.E."/>
            <person name="Pandelia M.E."/>
            <person name="Turnbaugh P.J."/>
            <person name="Balskus E.P."/>
        </authorList>
    </citation>
    <scope>NUCLEOTIDE SEQUENCE [LARGE SCALE GENOMIC DNA]</scope>
    <source>
        <strain evidence="1 2">OB21 GAM31</strain>
    </source>
</reference>
<dbReference type="AlphaFoldDB" id="A0A369LCE6"/>
<dbReference type="RefSeq" id="WP_114616107.1">
    <property type="nucleotide sequence ID" value="NZ_PPTO01000015.1"/>
</dbReference>
<protein>
    <submittedName>
        <fullName evidence="1">Uncharacterized protein</fullName>
    </submittedName>
</protein>
<proteinExistence type="predicted"/>
<comment type="caution">
    <text evidence="1">The sequence shown here is derived from an EMBL/GenBank/DDBJ whole genome shotgun (WGS) entry which is preliminary data.</text>
</comment>
<sequence length="183" mass="18302">MTYAASQNAKARTTHMAAALFATLILAAGIVALAMHPAEAFAKPLCVGVGPCYAGVNANASAADGASSLRDGMACMRSAIEGKLCAKRCLSGNGPAFIDENDDGICDNYENGLCPGKSPGHGSGCGWSSGSGAQNGNAYGYGSGNGYGACVNDGGCGYTLGHRHGICNGPDSGCQRAQNCPNR</sequence>
<accession>A0A369LCE6</accession>
<evidence type="ECO:0000313" key="2">
    <source>
        <dbReference type="Proteomes" id="UP000253975"/>
    </source>
</evidence>
<dbReference type="EMBL" id="PPTO01000015">
    <property type="protein sequence ID" value="RDB56389.1"/>
    <property type="molecule type" value="Genomic_DNA"/>
</dbReference>
<gene>
    <name evidence="1" type="ORF">C1881_08530</name>
</gene>
<dbReference type="Proteomes" id="UP000253975">
    <property type="component" value="Unassembled WGS sequence"/>
</dbReference>